<dbReference type="SMART" id="SM00066">
    <property type="entry name" value="GAL4"/>
    <property type="match status" value="1"/>
</dbReference>
<dbReference type="EMBL" id="QJNS01000103">
    <property type="protein sequence ID" value="RYO87217.1"/>
    <property type="molecule type" value="Genomic_DNA"/>
</dbReference>
<organism evidence="4 5">
    <name type="scientific">Monosporascus cannonballus</name>
    <dbReference type="NCBI Taxonomy" id="155416"/>
    <lineage>
        <taxon>Eukaryota</taxon>
        <taxon>Fungi</taxon>
        <taxon>Dikarya</taxon>
        <taxon>Ascomycota</taxon>
        <taxon>Pezizomycotina</taxon>
        <taxon>Sordariomycetes</taxon>
        <taxon>Xylariomycetidae</taxon>
        <taxon>Xylariales</taxon>
        <taxon>Xylariales incertae sedis</taxon>
        <taxon>Monosporascus</taxon>
    </lineage>
</organism>
<dbReference type="Gene3D" id="4.10.240.10">
    <property type="entry name" value="Zn(2)-C6 fungal-type DNA-binding domain"/>
    <property type="match status" value="1"/>
</dbReference>
<dbReference type="SUPFAM" id="SSF57701">
    <property type="entry name" value="Zn2/Cys6 DNA-binding domain"/>
    <property type="match status" value="1"/>
</dbReference>
<dbReference type="PROSITE" id="PS50048">
    <property type="entry name" value="ZN2_CY6_FUNGAL_2"/>
    <property type="match status" value="1"/>
</dbReference>
<dbReference type="InterPro" id="IPR001138">
    <property type="entry name" value="Zn2Cys6_DnaBD"/>
</dbReference>
<keyword evidence="5" id="KW-1185">Reference proteome</keyword>
<dbReference type="Proteomes" id="UP000294003">
    <property type="component" value="Unassembled WGS sequence"/>
</dbReference>
<gene>
    <name evidence="4" type="ORF">DL762_004345</name>
</gene>
<evidence type="ECO:0000313" key="5">
    <source>
        <dbReference type="Proteomes" id="UP000294003"/>
    </source>
</evidence>
<dbReference type="Pfam" id="PF00172">
    <property type="entry name" value="Zn_clus"/>
    <property type="match status" value="1"/>
</dbReference>
<comment type="caution">
    <text evidence="4">The sequence shown here is derived from an EMBL/GenBank/DDBJ whole genome shotgun (WGS) entry which is preliminary data.</text>
</comment>
<feature type="domain" description="Zn(2)-C6 fungal-type" evidence="3">
    <location>
        <begin position="36"/>
        <end position="66"/>
    </location>
</feature>
<feature type="compositionally biased region" description="Low complexity" evidence="2">
    <location>
        <begin position="329"/>
        <end position="339"/>
    </location>
</feature>
<feature type="region of interest" description="Disordered" evidence="2">
    <location>
        <begin position="70"/>
        <end position="178"/>
    </location>
</feature>
<sequence length="571" mass="60918">MFGTLNVLPEVPLTFVENPDLASALSRSRRDKPHVSCKLCRLRKIRCSGDPLGCDKCVAISAECQYPARDTRRKKRVNTISSHESNTNNNAPSTSSSDQVTSYQRQGAGGGDGSSSGGGGGTEGGRFSNHERVSSNPASMDHDMDSGAIGPGQPCSSEHQPWGYSESAGDAGSPSPARAGIAMFDEWQDLSPFLHPMPGGPPDPLGEGGKDVLADRLMNDSTFHSDDRFNVYAESEGFDQTSSNDFPSPGGGLPPSWVVSGDSNTESNSSRSRKSNHVRHESYSRGFGSGQSGWSDKGHGGLGTRVTSRNTPRIPSPPSALRKLHSKESAATTSTSNGTSPGDICRCLYLAARLLEDLGAKSAQSNPTTIDVLLGVFRDALRQVTAILGCQKCLSRTENNMLLAMAGRYMSLICDQLVGVYVRLQEARGRESLGEQDQYGWGSGSSSGPGSLPRSPSSSTSSGAWQEAGRGVAGFEANSRAASGGRMSSAEGADEMWFSTYRIESSRERLQVLNTLVTVQMTEFSQVLEKLKTRAGRQRGQMELLIEAEKRAQAARNRLHANSGFTGMGID</sequence>
<name>A0ABY0H8K9_9PEZI</name>
<accession>A0ABY0H8K9</accession>
<dbReference type="PROSITE" id="PS00463">
    <property type="entry name" value="ZN2_CY6_FUNGAL_1"/>
    <property type="match status" value="1"/>
</dbReference>
<feature type="compositionally biased region" description="Low complexity" evidence="2">
    <location>
        <begin position="85"/>
        <end position="97"/>
    </location>
</feature>
<proteinExistence type="predicted"/>
<evidence type="ECO:0000256" key="1">
    <source>
        <dbReference type="ARBA" id="ARBA00023242"/>
    </source>
</evidence>
<protein>
    <recommendedName>
        <fullName evidence="3">Zn(2)-C6 fungal-type domain-containing protein</fullName>
    </recommendedName>
</protein>
<feature type="compositionally biased region" description="Low complexity" evidence="2">
    <location>
        <begin position="448"/>
        <end position="463"/>
    </location>
</feature>
<feature type="region of interest" description="Disordered" evidence="2">
    <location>
        <begin position="190"/>
        <end position="212"/>
    </location>
</feature>
<reference evidence="4 5" key="1">
    <citation type="submission" date="2018-06" db="EMBL/GenBank/DDBJ databases">
        <title>Complete Genomes of Monosporascus.</title>
        <authorList>
            <person name="Robinson A.J."/>
            <person name="Natvig D.O."/>
        </authorList>
    </citation>
    <scope>NUCLEOTIDE SEQUENCE [LARGE SCALE GENOMIC DNA]</scope>
    <source>
        <strain evidence="4 5">CBS 609.92</strain>
    </source>
</reference>
<keyword evidence="1" id="KW-0539">Nucleus</keyword>
<dbReference type="InterPro" id="IPR036864">
    <property type="entry name" value="Zn2-C6_fun-type_DNA-bd_sf"/>
</dbReference>
<evidence type="ECO:0000313" key="4">
    <source>
        <dbReference type="EMBL" id="RYO87217.1"/>
    </source>
</evidence>
<feature type="region of interest" description="Disordered" evidence="2">
    <location>
        <begin position="236"/>
        <end position="339"/>
    </location>
</feature>
<feature type="region of interest" description="Disordered" evidence="2">
    <location>
        <begin position="435"/>
        <end position="466"/>
    </location>
</feature>
<evidence type="ECO:0000259" key="3">
    <source>
        <dbReference type="PROSITE" id="PS50048"/>
    </source>
</evidence>
<evidence type="ECO:0000256" key="2">
    <source>
        <dbReference type="SAM" id="MobiDB-lite"/>
    </source>
</evidence>
<feature type="compositionally biased region" description="Polar residues" evidence="2">
    <location>
        <begin position="261"/>
        <end position="270"/>
    </location>
</feature>
<feature type="compositionally biased region" description="Gly residues" evidence="2">
    <location>
        <begin position="107"/>
        <end position="124"/>
    </location>
</feature>
<dbReference type="CDD" id="cd00067">
    <property type="entry name" value="GAL4"/>
    <property type="match status" value="1"/>
</dbReference>